<dbReference type="InterPro" id="IPR010982">
    <property type="entry name" value="Lambda_DNA-bd_dom_sf"/>
</dbReference>
<proteinExistence type="predicted"/>
<dbReference type="PROSITE" id="PS50943">
    <property type="entry name" value="HTH_CROC1"/>
    <property type="match status" value="1"/>
</dbReference>
<evidence type="ECO:0000256" key="3">
    <source>
        <dbReference type="ARBA" id="ARBA00023163"/>
    </source>
</evidence>
<keyword evidence="3" id="KW-0804">Transcription</keyword>
<keyword evidence="1" id="KW-0805">Transcription regulation</keyword>
<dbReference type="Pfam" id="PF13443">
    <property type="entry name" value="HTH_26"/>
    <property type="match status" value="1"/>
</dbReference>
<dbReference type="SMART" id="SM00530">
    <property type="entry name" value="HTH_XRE"/>
    <property type="match status" value="1"/>
</dbReference>
<dbReference type="AlphaFoldDB" id="A0A9D1WUG9"/>
<dbReference type="PANTHER" id="PTHR40661">
    <property type="match status" value="1"/>
</dbReference>
<name>A0A9D1WUG9_9FIRM</name>
<keyword evidence="2" id="KW-0238">DNA-binding</keyword>
<feature type="region of interest" description="Disordered" evidence="4">
    <location>
        <begin position="127"/>
        <end position="148"/>
    </location>
</feature>
<reference evidence="6" key="1">
    <citation type="journal article" date="2021" name="PeerJ">
        <title>Extensive microbial diversity within the chicken gut microbiome revealed by metagenomics and culture.</title>
        <authorList>
            <person name="Gilroy R."/>
            <person name="Ravi A."/>
            <person name="Getino M."/>
            <person name="Pursley I."/>
            <person name="Horton D.L."/>
            <person name="Alikhan N.F."/>
            <person name="Baker D."/>
            <person name="Gharbi K."/>
            <person name="Hall N."/>
            <person name="Watson M."/>
            <person name="Adriaenssens E.M."/>
            <person name="Foster-Nyarko E."/>
            <person name="Jarju S."/>
            <person name="Secka A."/>
            <person name="Antonio M."/>
            <person name="Oren A."/>
            <person name="Chaudhuri R.R."/>
            <person name="La Ragione R."/>
            <person name="Hildebrand F."/>
            <person name="Pallen M.J."/>
        </authorList>
    </citation>
    <scope>NUCLEOTIDE SEQUENCE</scope>
    <source>
        <strain evidence="6">CHK191-13928</strain>
    </source>
</reference>
<comment type="caution">
    <text evidence="6">The sequence shown here is derived from an EMBL/GenBank/DDBJ whole genome shotgun (WGS) entry which is preliminary data.</text>
</comment>
<dbReference type="CDD" id="cd00093">
    <property type="entry name" value="HTH_XRE"/>
    <property type="match status" value="1"/>
</dbReference>
<evidence type="ECO:0000256" key="2">
    <source>
        <dbReference type="ARBA" id="ARBA00023125"/>
    </source>
</evidence>
<organism evidence="6 7">
    <name type="scientific">Candidatus Anaerostipes excrementavium</name>
    <dbReference type="NCBI Taxonomy" id="2838463"/>
    <lineage>
        <taxon>Bacteria</taxon>
        <taxon>Bacillati</taxon>
        <taxon>Bacillota</taxon>
        <taxon>Clostridia</taxon>
        <taxon>Lachnospirales</taxon>
        <taxon>Lachnospiraceae</taxon>
        <taxon>Anaerostipes</taxon>
    </lineage>
</organism>
<evidence type="ECO:0000256" key="1">
    <source>
        <dbReference type="ARBA" id="ARBA00023015"/>
    </source>
</evidence>
<feature type="compositionally biased region" description="Basic residues" evidence="4">
    <location>
        <begin position="127"/>
        <end position="141"/>
    </location>
</feature>
<dbReference type="Proteomes" id="UP000886721">
    <property type="component" value="Unassembled WGS sequence"/>
</dbReference>
<feature type="domain" description="HTH cro/C1-type" evidence="5">
    <location>
        <begin position="14"/>
        <end position="68"/>
    </location>
</feature>
<evidence type="ECO:0000259" key="5">
    <source>
        <dbReference type="PROSITE" id="PS50943"/>
    </source>
</evidence>
<protein>
    <submittedName>
        <fullName evidence="6">Helix-turn-helix domain-containing protein</fullName>
    </submittedName>
</protein>
<evidence type="ECO:0000313" key="7">
    <source>
        <dbReference type="Proteomes" id="UP000886721"/>
    </source>
</evidence>
<gene>
    <name evidence="6" type="ORF">H9735_04390</name>
</gene>
<dbReference type="InterPro" id="IPR001387">
    <property type="entry name" value="Cro/C1-type_HTH"/>
</dbReference>
<evidence type="ECO:0000313" key="6">
    <source>
        <dbReference type="EMBL" id="HIX67353.1"/>
    </source>
</evidence>
<dbReference type="EMBL" id="DXEM01000014">
    <property type="protein sequence ID" value="HIX67353.1"/>
    <property type="molecule type" value="Genomic_DNA"/>
</dbReference>
<dbReference type="SUPFAM" id="SSF47413">
    <property type="entry name" value="lambda repressor-like DNA-binding domains"/>
    <property type="match status" value="1"/>
</dbReference>
<sequence length="148" mass="16797">MAEKTLREIFAKKLNYYLASSGKNQSDLCKYMGVSSATASDWCNANKMPRADKIEKIAHWLGVSIGDLMEDKPELTQRDTKQIEKILNETKEKLTSQEGLMFEGDPASPEAIESILNAMEIGMAMAKKKNKEKYTPKKYKKDRFNDGH</sequence>
<evidence type="ECO:0000256" key="4">
    <source>
        <dbReference type="SAM" id="MobiDB-lite"/>
    </source>
</evidence>
<dbReference type="GO" id="GO:0003677">
    <property type="term" value="F:DNA binding"/>
    <property type="evidence" value="ECO:0007669"/>
    <property type="project" value="UniProtKB-KW"/>
</dbReference>
<reference evidence="6" key="2">
    <citation type="submission" date="2021-04" db="EMBL/GenBank/DDBJ databases">
        <authorList>
            <person name="Gilroy R."/>
        </authorList>
    </citation>
    <scope>NUCLEOTIDE SEQUENCE</scope>
    <source>
        <strain evidence="6">CHK191-13928</strain>
    </source>
</reference>
<accession>A0A9D1WUG9</accession>
<dbReference type="Gene3D" id="1.10.260.40">
    <property type="entry name" value="lambda repressor-like DNA-binding domains"/>
    <property type="match status" value="1"/>
</dbReference>
<dbReference type="PANTHER" id="PTHR40661:SF1">
    <property type="entry name" value="HTH CRO_C1-TYPE DOMAIN-CONTAINING PROTEIN"/>
    <property type="match status" value="1"/>
</dbReference>